<dbReference type="InterPro" id="IPR003719">
    <property type="entry name" value="Phenazine_PhzF-like"/>
</dbReference>
<dbReference type="EMBL" id="RCZG01000001">
    <property type="protein sequence ID" value="TPG37036.1"/>
    <property type="molecule type" value="Genomic_DNA"/>
</dbReference>
<dbReference type="Gene3D" id="3.10.310.10">
    <property type="entry name" value="Diaminopimelate Epimerase, Chain A, domain 1"/>
    <property type="match status" value="2"/>
</dbReference>
<evidence type="ECO:0000313" key="3">
    <source>
        <dbReference type="Proteomes" id="UP000320095"/>
    </source>
</evidence>
<dbReference type="PIRSF" id="PIRSF016184">
    <property type="entry name" value="PhzC_PhzF"/>
    <property type="match status" value="1"/>
</dbReference>
<name>A0A502EKL6_9MYCO</name>
<protein>
    <submittedName>
        <fullName evidence="2">PhzF family phenazine biosynthesis protein</fullName>
    </submittedName>
</protein>
<dbReference type="OrthoDB" id="9788221at2"/>
<feature type="active site" evidence="1">
    <location>
        <position position="46"/>
    </location>
</feature>
<sequence length="232" mass="25122">MALDVTVLRVFTNAVGDYGNPLGVVDASLVMPVDRQRVATELGYSETIFIDLPESGDSTTTAHIFTPMVELPFAGHPTVGASWWLKQRGTPVKTLQVPAGLVQVAYGQEPDGDVTEISARADWAPDFAMHQVDSVDDVLRADPDGYGDDGDYYVWAWTDESTGSIRSRLFASNLGVPEDEATGAAAVRITEHLSRDLSITQGKGSELRTSWSPDGWVKVAGRVVDDGIRRLN</sequence>
<accession>A0A502EKL6</accession>
<dbReference type="GO" id="GO:0016853">
    <property type="term" value="F:isomerase activity"/>
    <property type="evidence" value="ECO:0007669"/>
    <property type="project" value="TreeGrafter"/>
</dbReference>
<dbReference type="PANTHER" id="PTHR13774">
    <property type="entry name" value="PHENAZINE BIOSYNTHESIS PROTEIN"/>
    <property type="match status" value="1"/>
</dbReference>
<comment type="caution">
    <text evidence="2">The sequence shown here is derived from an EMBL/GenBank/DDBJ whole genome shotgun (WGS) entry which is preliminary data.</text>
</comment>
<dbReference type="Proteomes" id="UP000320095">
    <property type="component" value="Unassembled WGS sequence"/>
</dbReference>
<dbReference type="AlphaFoldDB" id="A0A502EKL6"/>
<keyword evidence="3" id="KW-1185">Reference proteome</keyword>
<proteinExistence type="predicted"/>
<dbReference type="GO" id="GO:0005737">
    <property type="term" value="C:cytoplasm"/>
    <property type="evidence" value="ECO:0007669"/>
    <property type="project" value="TreeGrafter"/>
</dbReference>
<organism evidence="2 3">
    <name type="scientific">Mycolicibacterium hodleri</name>
    <dbReference type="NCBI Taxonomy" id="49897"/>
    <lineage>
        <taxon>Bacteria</taxon>
        <taxon>Bacillati</taxon>
        <taxon>Actinomycetota</taxon>
        <taxon>Actinomycetes</taxon>
        <taxon>Mycobacteriales</taxon>
        <taxon>Mycobacteriaceae</taxon>
        <taxon>Mycolicibacterium</taxon>
    </lineage>
</organism>
<dbReference type="Pfam" id="PF02567">
    <property type="entry name" value="PhzC-PhzF"/>
    <property type="match status" value="1"/>
</dbReference>
<dbReference type="SUPFAM" id="SSF54506">
    <property type="entry name" value="Diaminopimelate epimerase-like"/>
    <property type="match status" value="1"/>
</dbReference>
<gene>
    <name evidence="2" type="ORF">EAH80_03980</name>
</gene>
<evidence type="ECO:0000313" key="2">
    <source>
        <dbReference type="EMBL" id="TPG37036.1"/>
    </source>
</evidence>
<dbReference type="RefSeq" id="WP_140688094.1">
    <property type="nucleotide sequence ID" value="NZ_RCZG01000001.1"/>
</dbReference>
<dbReference type="PANTHER" id="PTHR13774:SF32">
    <property type="entry name" value="ANTISENSE-ENHANCING SEQUENCE 1"/>
    <property type="match status" value="1"/>
</dbReference>
<reference evidence="2 3" key="1">
    <citation type="journal article" date="2019" name="Environ. Microbiol.">
        <title>Species interactions and distinct microbial communities in high Arctic permafrost affected cryosols are associated with the CH4 and CO2 gas fluxes.</title>
        <authorList>
            <person name="Altshuler I."/>
            <person name="Hamel J."/>
            <person name="Turney S."/>
            <person name="Magnuson E."/>
            <person name="Levesque R."/>
            <person name="Greer C."/>
            <person name="Whyte L.G."/>
        </authorList>
    </citation>
    <scope>NUCLEOTIDE SEQUENCE [LARGE SCALE GENOMIC DNA]</scope>
    <source>
        <strain evidence="2 3">S5.20</strain>
    </source>
</reference>
<evidence type="ECO:0000256" key="1">
    <source>
        <dbReference type="PIRSR" id="PIRSR016184-1"/>
    </source>
</evidence>